<feature type="region of interest" description="Disordered" evidence="1">
    <location>
        <begin position="778"/>
        <end position="820"/>
    </location>
</feature>
<dbReference type="Gramene" id="PNT61275">
    <property type="protein sequence ID" value="PNT61275"/>
    <property type="gene ID" value="BRADI_5g13070v3"/>
</dbReference>
<keyword evidence="4" id="KW-1185">Reference proteome</keyword>
<dbReference type="GeneID" id="100836299"/>
<dbReference type="ExpressionAtlas" id="A0A0Q3H4E4">
    <property type="expression patterns" value="baseline and differential"/>
</dbReference>
<reference evidence="2 3" key="1">
    <citation type="journal article" date="2010" name="Nature">
        <title>Genome sequencing and analysis of the model grass Brachypodium distachyon.</title>
        <authorList>
            <consortium name="International Brachypodium Initiative"/>
        </authorList>
    </citation>
    <scope>NUCLEOTIDE SEQUENCE [LARGE SCALE GENOMIC DNA]</scope>
    <source>
        <strain evidence="2">Bd21</strain>
        <strain evidence="3">cv. Bd21</strain>
    </source>
</reference>
<feature type="compositionally biased region" description="Polar residues" evidence="1">
    <location>
        <begin position="784"/>
        <end position="817"/>
    </location>
</feature>
<feature type="compositionally biased region" description="Basic and acidic residues" evidence="1">
    <location>
        <begin position="158"/>
        <end position="171"/>
    </location>
</feature>
<proteinExistence type="predicted"/>
<dbReference type="KEGG" id="bdi:100836299"/>
<dbReference type="EMBL" id="CM000884">
    <property type="protein sequence ID" value="PNT61274.1"/>
    <property type="molecule type" value="Genomic_DNA"/>
</dbReference>
<feature type="region of interest" description="Disordered" evidence="1">
    <location>
        <begin position="155"/>
        <end position="178"/>
    </location>
</feature>
<sequence>MLPSGHPSGPSYSSKSVAGAAVGADPVTFAADTPSLECQDHADLIPPCPKFSIRDYVLDSRSKGIKRSWPFHPESLELCLNCDVKDVLPPFEPPGLIRSRFSYTCIHFEQSAVCSEVDASAGLVKIKDASSSHVNTTAINFQSCRSVDESLGLSQYTPKEEGKTATEEGRNTNEPSHTTEFIQADQQDKFCTKAMRRIGVAVPSCRLKNLGSSHETSEKKCNLIVRSGSVTNIRQRKDVSSNSSSVSDPKAWKTCPVCKVFSSTSNTTLNAHIDQCLYAESNTELVVETVIVKPKVKQRKKQLMVEIYKTALPYTLEDLDRRNGTNWAIEWSLRTSNKEVCTKKRSPEVVPFEARDDERDRDVYVDSNGIKIRILSKCSDAPLVFRDKLSLKKVAKHETGKSISMTKTFLESKTFRNEKFKVHGKKFNRLNHFNSQDQAYPDGDMHDYTSEEEPAMHTRKPAESTSCGGLETIKQRVCSKRVDIAKNFSRKLDSKASDSTQAFSPKSPEEMAITLEASDDDRGNGSSKLLGSIPRWSSNNLSSSSVMPKVPRSAAALAKRKIKEIGRREAYTSDNYDKARNSTLLKSSGVHRLSISNTRPSYDPNRVASTSKVLRKHRSVPRARKREFSPFISGLVHGFGQQHELDHRHVNKKFGVTNNDTPKKVVKRSQEDTADNGVSYGIDVSALGQGNDQYDVAQQTTDTNMDFEGEEPATRVQYASASRNTHEDCCSVISSGSLSPENSNTDDDVLAKGNVAREDPCSTEQSTHHTHVSNIVANNEMGERQTNAASTKESSASFTNNRDMAITTPQDNSSITSNRDDFNQDHGFLAFDRDLSDSPISIASTMPPPIALKDSSIKESEPGPSTVDVRTIQENMSGSSNKETKSMPLAREGEHLPNEKHYCCSCQASISRESQAHHETSTARSLTFTKEQVPQLDIGLRASSSFRSYQRTGRKANPCLDLHDQPSASKVSTESTMCFPSDTANYIRPSLQTPTPSPPSPMLRLMGKNLMVMNSQESGHPQAPSSEYAPRGNYMAPVGFMSPNYQHSDSAFINRTPAITSHQIPIPSVQAGNFVGPPFHGGSMVQFNHQSLQKPYRNVAPVMHHPAYMMNEVMMMKDSPVFRSGPQVGLLLPTGTYPASISVPNTTAPRPFYCLPSPIQILPKGSVDGSMPVFTNINPVIGVSTVSQSKQVRYRQSLHLTSSLVQSPEGYINPPVYYLQNLPQQLSNPNDQ</sequence>
<gene>
    <name evidence="3" type="primary">LOC100836299</name>
    <name evidence="2" type="ORF">BRADI_5g13070v3</name>
</gene>
<dbReference type="EnsemblPlants" id="KQJ83106">
    <property type="protein sequence ID" value="KQJ83106"/>
    <property type="gene ID" value="BRADI_5g13070v3"/>
</dbReference>
<dbReference type="Gramene" id="PNT61274">
    <property type="protein sequence ID" value="PNT61274"/>
    <property type="gene ID" value="BRADI_5g13070v3"/>
</dbReference>
<dbReference type="EnsemblPlants" id="KQJ83107">
    <property type="protein sequence ID" value="KQJ83107"/>
    <property type="gene ID" value="BRADI_5g13070v3"/>
</dbReference>
<protein>
    <recommendedName>
        <fullName evidence="5">UBZ4-type domain-containing protein</fullName>
    </recommendedName>
</protein>
<feature type="region of interest" description="Disordered" evidence="1">
    <location>
        <begin position="434"/>
        <end position="467"/>
    </location>
</feature>
<dbReference type="STRING" id="15368.A0A0Q3H4E4"/>
<dbReference type="PANTHER" id="PTHR35767">
    <property type="entry name" value="HAPLESS PROTEIN"/>
    <property type="match status" value="1"/>
</dbReference>
<dbReference type="Proteomes" id="UP000008810">
    <property type="component" value="Chromosome 5"/>
</dbReference>
<evidence type="ECO:0000313" key="3">
    <source>
        <dbReference type="EnsemblPlants" id="KQJ83106"/>
    </source>
</evidence>
<dbReference type="EMBL" id="CM000884">
    <property type="protein sequence ID" value="KQJ83107.1"/>
    <property type="molecule type" value="Genomic_DNA"/>
</dbReference>
<dbReference type="AlphaFoldDB" id="A0A0Q3H4E4"/>
<reference evidence="3" key="3">
    <citation type="submission" date="2018-08" db="UniProtKB">
        <authorList>
            <consortium name="EnsemblPlants"/>
        </authorList>
    </citation>
    <scope>IDENTIFICATION</scope>
    <source>
        <strain evidence="3">cv. Bd21</strain>
    </source>
</reference>
<evidence type="ECO:0000313" key="2">
    <source>
        <dbReference type="EMBL" id="KQJ83107.1"/>
    </source>
</evidence>
<dbReference type="Gene3D" id="3.30.160.60">
    <property type="entry name" value="Classic Zinc Finger"/>
    <property type="match status" value="1"/>
</dbReference>
<dbReference type="RefSeq" id="XP_003579948.1">
    <property type="nucleotide sequence ID" value="XM_003579900.4"/>
</dbReference>
<feature type="compositionally biased region" description="Basic and acidic residues" evidence="1">
    <location>
        <begin position="443"/>
        <end position="462"/>
    </location>
</feature>
<dbReference type="EMBL" id="CM000884">
    <property type="protein sequence ID" value="KQJ83106.1"/>
    <property type="molecule type" value="Genomic_DNA"/>
</dbReference>
<evidence type="ECO:0008006" key="5">
    <source>
        <dbReference type="Google" id="ProtNLM"/>
    </source>
</evidence>
<feature type="region of interest" description="Disordered" evidence="1">
    <location>
        <begin position="595"/>
        <end position="621"/>
    </location>
</feature>
<reference evidence="2" key="2">
    <citation type="submission" date="2017-06" db="EMBL/GenBank/DDBJ databases">
        <title>WGS assembly of Brachypodium distachyon.</title>
        <authorList>
            <consortium name="The International Brachypodium Initiative"/>
            <person name="Lucas S."/>
            <person name="Harmon-Smith M."/>
            <person name="Lail K."/>
            <person name="Tice H."/>
            <person name="Grimwood J."/>
            <person name="Bruce D."/>
            <person name="Barry K."/>
            <person name="Shu S."/>
            <person name="Lindquist E."/>
            <person name="Wang M."/>
            <person name="Pitluck S."/>
            <person name="Vogel J.P."/>
            <person name="Garvin D.F."/>
            <person name="Mockler T.C."/>
            <person name="Schmutz J."/>
            <person name="Rokhsar D."/>
            <person name="Bevan M.W."/>
        </authorList>
    </citation>
    <scope>NUCLEOTIDE SEQUENCE</scope>
    <source>
        <strain evidence="2">Bd21</strain>
    </source>
</reference>
<dbReference type="EMBL" id="CM000884">
    <property type="protein sequence ID" value="PNT61275.1"/>
    <property type="molecule type" value="Genomic_DNA"/>
</dbReference>
<evidence type="ECO:0000313" key="4">
    <source>
        <dbReference type="Proteomes" id="UP000008810"/>
    </source>
</evidence>
<dbReference type="Gramene" id="KQJ83107">
    <property type="protein sequence ID" value="KQJ83107"/>
    <property type="gene ID" value="BRADI_5g13070v3"/>
</dbReference>
<evidence type="ECO:0000256" key="1">
    <source>
        <dbReference type="SAM" id="MobiDB-lite"/>
    </source>
</evidence>
<dbReference type="OrthoDB" id="1929441at2759"/>
<dbReference type="Gramene" id="KQJ83106">
    <property type="protein sequence ID" value="KQJ83106"/>
    <property type="gene ID" value="BRADI_5g13070v3"/>
</dbReference>
<organism evidence="2">
    <name type="scientific">Brachypodium distachyon</name>
    <name type="common">Purple false brome</name>
    <name type="synonym">Trachynia distachya</name>
    <dbReference type="NCBI Taxonomy" id="15368"/>
    <lineage>
        <taxon>Eukaryota</taxon>
        <taxon>Viridiplantae</taxon>
        <taxon>Streptophyta</taxon>
        <taxon>Embryophyta</taxon>
        <taxon>Tracheophyta</taxon>
        <taxon>Spermatophyta</taxon>
        <taxon>Magnoliopsida</taxon>
        <taxon>Liliopsida</taxon>
        <taxon>Poales</taxon>
        <taxon>Poaceae</taxon>
        <taxon>BOP clade</taxon>
        <taxon>Pooideae</taxon>
        <taxon>Stipodae</taxon>
        <taxon>Brachypodieae</taxon>
        <taxon>Brachypodium</taxon>
    </lineage>
</organism>
<dbReference type="EnsemblPlants" id="PNT61275">
    <property type="protein sequence ID" value="PNT61275"/>
    <property type="gene ID" value="BRADI_5g13070v3"/>
</dbReference>
<dbReference type="PANTHER" id="PTHR35767:SF1">
    <property type="entry name" value="HAPLESS PROTEIN"/>
    <property type="match status" value="1"/>
</dbReference>
<dbReference type="EnsemblPlants" id="PNT61274">
    <property type="protein sequence ID" value="PNT61274"/>
    <property type="gene ID" value="BRADI_5g13070v3"/>
</dbReference>
<name>A0A0Q3H4E4_BRADI</name>
<accession>A0A0Q3H4E4</accession>